<dbReference type="Proteomes" id="UP000595140">
    <property type="component" value="Unassembled WGS sequence"/>
</dbReference>
<organism evidence="1 2">
    <name type="scientific">Cuscuta campestris</name>
    <dbReference type="NCBI Taxonomy" id="132261"/>
    <lineage>
        <taxon>Eukaryota</taxon>
        <taxon>Viridiplantae</taxon>
        <taxon>Streptophyta</taxon>
        <taxon>Embryophyta</taxon>
        <taxon>Tracheophyta</taxon>
        <taxon>Spermatophyta</taxon>
        <taxon>Magnoliopsida</taxon>
        <taxon>eudicotyledons</taxon>
        <taxon>Gunneridae</taxon>
        <taxon>Pentapetalae</taxon>
        <taxon>asterids</taxon>
        <taxon>lamiids</taxon>
        <taxon>Solanales</taxon>
        <taxon>Convolvulaceae</taxon>
        <taxon>Cuscuteae</taxon>
        <taxon>Cuscuta</taxon>
        <taxon>Cuscuta subgen. Grammica</taxon>
        <taxon>Cuscuta sect. Cleistogrammica</taxon>
    </lineage>
</organism>
<proteinExistence type="predicted"/>
<accession>A0A484LHH8</accession>
<name>A0A484LHH8_9ASTE</name>
<dbReference type="AlphaFoldDB" id="A0A484LHH8"/>
<sequence length="112" mass="12957">MVQTSYWFSTYPFRNGSTHNGKPNFFAALVRHLPLMAAVLSISPSSCSRFRRGFNPLLCSRQRRVSALLSGNRIRAYRLFVTSATKFDVFTSPEIVKSFDFSNEERIYKWYG</sequence>
<protein>
    <submittedName>
        <fullName evidence="1">Uncharacterized protein</fullName>
    </submittedName>
</protein>
<dbReference type="EMBL" id="OOIL02001451">
    <property type="protein sequence ID" value="VFQ75579.1"/>
    <property type="molecule type" value="Genomic_DNA"/>
</dbReference>
<evidence type="ECO:0000313" key="2">
    <source>
        <dbReference type="Proteomes" id="UP000595140"/>
    </source>
</evidence>
<gene>
    <name evidence="1" type="ORF">CCAM_LOCUS17355</name>
</gene>
<keyword evidence="2" id="KW-1185">Reference proteome</keyword>
<reference evidence="1 2" key="1">
    <citation type="submission" date="2018-04" db="EMBL/GenBank/DDBJ databases">
        <authorList>
            <person name="Vogel A."/>
        </authorList>
    </citation>
    <scope>NUCLEOTIDE SEQUENCE [LARGE SCALE GENOMIC DNA]</scope>
</reference>
<evidence type="ECO:0000313" key="1">
    <source>
        <dbReference type="EMBL" id="VFQ75579.1"/>
    </source>
</evidence>
<dbReference type="OrthoDB" id="629407at2759"/>